<feature type="transmembrane region" description="Helical" evidence="12">
    <location>
        <begin position="340"/>
        <end position="359"/>
    </location>
</feature>
<keyword evidence="2" id="KW-0813">Transport</keyword>
<dbReference type="Gene3D" id="1.20.1420.30">
    <property type="entry name" value="NCX, central ion-binding region"/>
    <property type="match status" value="2"/>
</dbReference>
<evidence type="ECO:0000256" key="4">
    <source>
        <dbReference type="ARBA" id="ARBA00022538"/>
    </source>
</evidence>
<evidence type="ECO:0000313" key="14">
    <source>
        <dbReference type="EMBL" id="KAJ6763247.1"/>
    </source>
</evidence>
<gene>
    <name evidence="14" type="ORF">OIU79_023902</name>
</gene>
<feature type="transmembrane region" description="Helical" evidence="12">
    <location>
        <begin position="181"/>
        <end position="201"/>
    </location>
</feature>
<evidence type="ECO:0000256" key="6">
    <source>
        <dbReference type="ARBA" id="ARBA00022958"/>
    </source>
</evidence>
<dbReference type="PANTHER" id="PTHR12266">
    <property type="entry name" value="NA+/CA2+ K+ INDEPENDENT EXCHANGER"/>
    <property type="match status" value="1"/>
</dbReference>
<feature type="transmembrane region" description="Helical" evidence="12">
    <location>
        <begin position="16"/>
        <end position="36"/>
    </location>
</feature>
<keyword evidence="10" id="KW-0406">Ion transport</keyword>
<keyword evidence="7 12" id="KW-1133">Transmembrane helix</keyword>
<dbReference type="GO" id="GO:0016020">
    <property type="term" value="C:membrane"/>
    <property type="evidence" value="ECO:0007669"/>
    <property type="project" value="UniProtKB-SubCell"/>
</dbReference>
<feature type="domain" description="Sodium/calcium exchanger membrane region" evidence="13">
    <location>
        <begin position="375"/>
        <end position="467"/>
    </location>
</feature>
<dbReference type="PANTHER" id="PTHR12266:SF24">
    <property type="entry name" value="CATION_CALCIUM EXCHANGER 1"/>
    <property type="match status" value="1"/>
</dbReference>
<feature type="transmembrane region" description="Helical" evidence="12">
    <location>
        <begin position="310"/>
        <end position="328"/>
    </location>
</feature>
<dbReference type="Proteomes" id="UP001151532">
    <property type="component" value="Chromosome 13"/>
</dbReference>
<reference evidence="14" key="2">
    <citation type="journal article" date="2023" name="Int. J. Mol. Sci.">
        <title>De Novo Assembly and Annotation of 11 Diverse Shrub Willow (Salix) Genomes Reveals Novel Gene Organization in Sex-Linked Regions.</title>
        <authorList>
            <person name="Hyden B."/>
            <person name="Feng K."/>
            <person name="Yates T.B."/>
            <person name="Jawdy S."/>
            <person name="Cereghino C."/>
            <person name="Smart L.B."/>
            <person name="Muchero W."/>
        </authorList>
    </citation>
    <scope>NUCLEOTIDE SEQUENCE</scope>
    <source>
        <tissue evidence="14">Shoot tip</tissue>
    </source>
</reference>
<comment type="subcellular location">
    <subcellularLocation>
        <location evidence="1">Membrane</location>
        <topology evidence="1">Multi-pass membrane protein</topology>
    </subcellularLocation>
</comment>
<feature type="transmembrane region" description="Helical" evidence="12">
    <location>
        <begin position="397"/>
        <end position="418"/>
    </location>
</feature>
<evidence type="ECO:0000256" key="11">
    <source>
        <dbReference type="ARBA" id="ARBA00038187"/>
    </source>
</evidence>
<keyword evidence="8" id="KW-0915">Sodium</keyword>
<dbReference type="GO" id="GO:0015297">
    <property type="term" value="F:antiporter activity"/>
    <property type="evidence" value="ECO:0007669"/>
    <property type="project" value="UniProtKB-KW"/>
</dbReference>
<dbReference type="OrthoDB" id="407410at2759"/>
<evidence type="ECO:0000256" key="2">
    <source>
        <dbReference type="ARBA" id="ARBA00022448"/>
    </source>
</evidence>
<evidence type="ECO:0000256" key="10">
    <source>
        <dbReference type="ARBA" id="ARBA00023201"/>
    </source>
</evidence>
<name>A0A9Q0W9S9_SALPP</name>
<dbReference type="GO" id="GO:0006814">
    <property type="term" value="P:sodium ion transport"/>
    <property type="evidence" value="ECO:0007669"/>
    <property type="project" value="UniProtKB-KW"/>
</dbReference>
<accession>A0A9Q0W9S9</accession>
<proteinExistence type="inferred from homology"/>
<feature type="transmembrane region" description="Helical" evidence="12">
    <location>
        <begin position="143"/>
        <end position="169"/>
    </location>
</feature>
<keyword evidence="5 12" id="KW-0812">Transmembrane</keyword>
<evidence type="ECO:0000256" key="7">
    <source>
        <dbReference type="ARBA" id="ARBA00022989"/>
    </source>
</evidence>
<feature type="transmembrane region" description="Helical" evidence="12">
    <location>
        <begin position="111"/>
        <end position="131"/>
    </location>
</feature>
<sequence>MAIFSTSRAKPKKSTIFLNISFIFLFLFYIATSYFLDQSNEPEVTAKLSLRPQEGLTKSEGCSGIHDYTDYKSKCVYIKSNIGCRSKGYINYLQIFYCTCGKFSMLGHAMLLLWLAVLFYLLGNTAADYFCPSLESLSKLLKLSPTIAGVTLLSLGNGAPDVFASIVSFTRSSNGDVGLNSILGGAFFVSSVVVGVISILTSPRQISVDKCSFIRDVCFFPVLSLLSALDYSCWENLLVGCDFFPCDLPGLCLCGLHHALSVQKKESFSCRWKPGGISGERLLYVLELPLYFPRRLTIPVVSEERWSRPFAVISVALAPILLAALCTSQSEKEFGSKSSLVTYMISGLVGIVLGNLAYVTTKKSSPPKKSLLPWLAGGFFMSVTWSYIIAEELVSLLISLGYILGINPSVLGLTVLAWGNSLGDLIANVAMAVNGGADGAQIAISGCYAGPMFNMLLGLGISLIISSGVQISIFICHP</sequence>
<feature type="domain" description="Sodium/calcium exchanger membrane region" evidence="13">
    <location>
        <begin position="112"/>
        <end position="227"/>
    </location>
</feature>
<evidence type="ECO:0000256" key="12">
    <source>
        <dbReference type="SAM" id="Phobius"/>
    </source>
</evidence>
<comment type="caution">
    <text evidence="14">The sequence shown here is derived from an EMBL/GenBank/DDBJ whole genome shotgun (WGS) entry which is preliminary data.</text>
</comment>
<dbReference type="InterPro" id="IPR044880">
    <property type="entry name" value="NCX_ion-bd_dom_sf"/>
</dbReference>
<evidence type="ECO:0000256" key="5">
    <source>
        <dbReference type="ARBA" id="ARBA00022692"/>
    </source>
</evidence>
<evidence type="ECO:0000259" key="13">
    <source>
        <dbReference type="Pfam" id="PF01699"/>
    </source>
</evidence>
<reference evidence="14" key="1">
    <citation type="submission" date="2022-11" db="EMBL/GenBank/DDBJ databases">
        <authorList>
            <person name="Hyden B.L."/>
            <person name="Feng K."/>
            <person name="Yates T."/>
            <person name="Jawdy S."/>
            <person name="Smart L.B."/>
            <person name="Muchero W."/>
        </authorList>
    </citation>
    <scope>NUCLEOTIDE SEQUENCE</scope>
    <source>
        <tissue evidence="14">Shoot tip</tissue>
    </source>
</reference>
<dbReference type="Pfam" id="PF01699">
    <property type="entry name" value="Na_Ca_ex"/>
    <property type="match status" value="2"/>
</dbReference>
<dbReference type="InterPro" id="IPR051359">
    <property type="entry name" value="CaCA_antiporter"/>
</dbReference>
<evidence type="ECO:0000256" key="9">
    <source>
        <dbReference type="ARBA" id="ARBA00023136"/>
    </source>
</evidence>
<organism evidence="14 15">
    <name type="scientific">Salix purpurea</name>
    <name type="common">Purple osier willow</name>
    <dbReference type="NCBI Taxonomy" id="77065"/>
    <lineage>
        <taxon>Eukaryota</taxon>
        <taxon>Viridiplantae</taxon>
        <taxon>Streptophyta</taxon>
        <taxon>Embryophyta</taxon>
        <taxon>Tracheophyta</taxon>
        <taxon>Spermatophyta</taxon>
        <taxon>Magnoliopsida</taxon>
        <taxon>eudicotyledons</taxon>
        <taxon>Gunneridae</taxon>
        <taxon>Pentapetalae</taxon>
        <taxon>rosids</taxon>
        <taxon>fabids</taxon>
        <taxon>Malpighiales</taxon>
        <taxon>Salicaceae</taxon>
        <taxon>Saliceae</taxon>
        <taxon>Salix</taxon>
    </lineage>
</organism>
<evidence type="ECO:0000313" key="15">
    <source>
        <dbReference type="Proteomes" id="UP001151532"/>
    </source>
</evidence>
<keyword evidence="4" id="KW-0633">Potassium transport</keyword>
<dbReference type="GO" id="GO:0008324">
    <property type="term" value="F:monoatomic cation transmembrane transporter activity"/>
    <property type="evidence" value="ECO:0007669"/>
    <property type="project" value="TreeGrafter"/>
</dbReference>
<keyword evidence="15" id="KW-1185">Reference proteome</keyword>
<dbReference type="EMBL" id="JAPFFK010000005">
    <property type="protein sequence ID" value="KAJ6763247.1"/>
    <property type="molecule type" value="Genomic_DNA"/>
</dbReference>
<feature type="transmembrane region" description="Helical" evidence="12">
    <location>
        <begin position="455"/>
        <end position="476"/>
    </location>
</feature>
<evidence type="ECO:0000256" key="1">
    <source>
        <dbReference type="ARBA" id="ARBA00004141"/>
    </source>
</evidence>
<keyword evidence="6" id="KW-0630">Potassium</keyword>
<comment type="similarity">
    <text evidence="11">Belongs to the Ca(2+):cation antiporter (CaCA) (TC 2.A.19) family. Cation/calcium exchanger (CCX) subfamily.</text>
</comment>
<evidence type="ECO:0000256" key="3">
    <source>
        <dbReference type="ARBA" id="ARBA00022449"/>
    </source>
</evidence>
<keyword evidence="10" id="KW-0739">Sodium transport</keyword>
<keyword evidence="9 12" id="KW-0472">Membrane</keyword>
<evidence type="ECO:0000256" key="8">
    <source>
        <dbReference type="ARBA" id="ARBA00023053"/>
    </source>
</evidence>
<dbReference type="AlphaFoldDB" id="A0A9Q0W9S9"/>
<dbReference type="GO" id="GO:0006813">
    <property type="term" value="P:potassium ion transport"/>
    <property type="evidence" value="ECO:0007669"/>
    <property type="project" value="UniProtKB-KW"/>
</dbReference>
<protein>
    <submittedName>
        <fullName evidence="14">CATION/CALCIUM EXCHANGER 1</fullName>
    </submittedName>
</protein>
<dbReference type="InterPro" id="IPR004837">
    <property type="entry name" value="NaCa_Exmemb"/>
</dbReference>
<feature type="transmembrane region" description="Helical" evidence="12">
    <location>
        <begin position="371"/>
        <end position="390"/>
    </location>
</feature>
<keyword evidence="3" id="KW-0050">Antiport</keyword>